<dbReference type="Proteomes" id="UP000006702">
    <property type="component" value="Unassembled WGS sequence"/>
</dbReference>
<keyword evidence="2" id="KW-1185">Reference proteome</keyword>
<dbReference type="HOGENOM" id="CLU_2413797_0_0_1"/>
<dbReference type="EMBL" id="DS027686">
    <property type="protein sequence ID" value="EAW24617.1"/>
    <property type="molecule type" value="Genomic_DNA"/>
</dbReference>
<dbReference type="GeneID" id="4592602"/>
<dbReference type="VEuPathDB" id="FungiDB:NFIA_041950"/>
<sequence length="92" mass="10640">MKVNRSTFEREASAEFEHPMEEISADNLEDVYWSLFSSVINGHLSYFVRGLHPGLAGWRIVREEMEKIILKDNQQHSKEEMGFLGGKIHDCS</sequence>
<accession>A1D0U7</accession>
<name>A1D0U7_NEOFI</name>
<dbReference type="AlphaFoldDB" id="A1D0U7"/>
<evidence type="ECO:0000313" key="2">
    <source>
        <dbReference type="Proteomes" id="UP000006702"/>
    </source>
</evidence>
<dbReference type="OrthoDB" id="10410721at2759"/>
<dbReference type="KEGG" id="nfi:NFIA_041950"/>
<dbReference type="RefSeq" id="XP_001266514.1">
    <property type="nucleotide sequence ID" value="XM_001266513.1"/>
</dbReference>
<organism evidence="1 2">
    <name type="scientific">Neosartorya fischeri (strain ATCC 1020 / DSM 3700 / CBS 544.65 / FGSC A1164 / JCM 1740 / NRRL 181 / WB 181)</name>
    <name type="common">Aspergillus fischerianus</name>
    <dbReference type="NCBI Taxonomy" id="331117"/>
    <lineage>
        <taxon>Eukaryota</taxon>
        <taxon>Fungi</taxon>
        <taxon>Dikarya</taxon>
        <taxon>Ascomycota</taxon>
        <taxon>Pezizomycotina</taxon>
        <taxon>Eurotiomycetes</taxon>
        <taxon>Eurotiomycetidae</taxon>
        <taxon>Eurotiales</taxon>
        <taxon>Aspergillaceae</taxon>
        <taxon>Aspergillus</taxon>
        <taxon>Aspergillus subgen. Fumigati</taxon>
    </lineage>
</organism>
<evidence type="ECO:0000313" key="1">
    <source>
        <dbReference type="EMBL" id="EAW24617.1"/>
    </source>
</evidence>
<gene>
    <name evidence="1" type="ORF">NFIA_041950</name>
</gene>
<protein>
    <submittedName>
        <fullName evidence="1">Uncharacterized protein</fullName>
    </submittedName>
</protein>
<proteinExistence type="predicted"/>
<reference evidence="2" key="1">
    <citation type="journal article" date="2008" name="PLoS Genet.">
        <title>Genomic islands in the pathogenic filamentous fungus Aspergillus fumigatus.</title>
        <authorList>
            <person name="Fedorova N.D."/>
            <person name="Khaldi N."/>
            <person name="Joardar V.S."/>
            <person name="Maiti R."/>
            <person name="Amedeo P."/>
            <person name="Anderson M.J."/>
            <person name="Crabtree J."/>
            <person name="Silva J.C."/>
            <person name="Badger J.H."/>
            <person name="Albarraq A."/>
            <person name="Angiuoli S."/>
            <person name="Bussey H."/>
            <person name="Bowyer P."/>
            <person name="Cotty P.J."/>
            <person name="Dyer P.S."/>
            <person name="Egan A."/>
            <person name="Galens K."/>
            <person name="Fraser-Liggett C.M."/>
            <person name="Haas B.J."/>
            <person name="Inman J.M."/>
            <person name="Kent R."/>
            <person name="Lemieux S."/>
            <person name="Malavazi I."/>
            <person name="Orvis J."/>
            <person name="Roemer T."/>
            <person name="Ronning C.M."/>
            <person name="Sundaram J.P."/>
            <person name="Sutton G."/>
            <person name="Turner G."/>
            <person name="Venter J.C."/>
            <person name="White O.R."/>
            <person name="Whitty B.R."/>
            <person name="Youngman P."/>
            <person name="Wolfe K.H."/>
            <person name="Goldman G.H."/>
            <person name="Wortman J.R."/>
            <person name="Jiang B."/>
            <person name="Denning D.W."/>
            <person name="Nierman W.C."/>
        </authorList>
    </citation>
    <scope>NUCLEOTIDE SEQUENCE [LARGE SCALE GENOMIC DNA]</scope>
    <source>
        <strain evidence="2">ATCC 1020 / DSM 3700 / CBS 544.65 / FGSC A1164 / JCM 1740 / NRRL 181 / WB 181</strain>
    </source>
</reference>